<evidence type="ECO:0000313" key="6">
    <source>
        <dbReference type="EMBL" id="QEU77872.1"/>
    </source>
</evidence>
<dbReference type="PROSITE" id="PS51077">
    <property type="entry name" value="HTH_ICLR"/>
    <property type="match status" value="1"/>
</dbReference>
<dbReference type="Proteomes" id="UP000326831">
    <property type="component" value="Chromosome"/>
</dbReference>
<dbReference type="KEGG" id="ssub:CP968_05885"/>
<dbReference type="Proteomes" id="UP000634660">
    <property type="component" value="Unassembled WGS sequence"/>
</dbReference>
<feature type="region of interest" description="Disordered" evidence="3">
    <location>
        <begin position="1"/>
        <end position="41"/>
    </location>
</feature>
<sequence>MSASARSHAPHPSAASATGAAPGPGPGADSASAAGPPGGAGRGRGVLEGAFALLEALRREGAEAGVTELALACGVPKATVHRLLDQLSALGAVERRGARYRLGAELYRIGQAWQPHPGLRAAARLPLHRLRAATGASVVLTVLHEDLALTVSSVPGAVEPVLPVRNGSGFRLDTAAGRALRGPARPGPVLDREDLLPGVCCAALPVRAPDGAVVAALAALVPTGQALEHLAQGVAQAGAAITRGLARGPRRPAALPPALPPGLLR</sequence>
<accession>A0A5P2UF86</accession>
<keyword evidence="2" id="KW-0804">Transcription</keyword>
<dbReference type="InterPro" id="IPR005471">
    <property type="entry name" value="Tscrpt_reg_IclR_N"/>
</dbReference>
<dbReference type="Gene3D" id="3.30.450.40">
    <property type="match status" value="1"/>
</dbReference>
<keyword evidence="7" id="KW-1185">Reference proteome</keyword>
<feature type="domain" description="HTH iclR-type" evidence="4">
    <location>
        <begin position="44"/>
        <end position="104"/>
    </location>
</feature>
<dbReference type="GO" id="GO:0003700">
    <property type="term" value="F:DNA-binding transcription factor activity"/>
    <property type="evidence" value="ECO:0007669"/>
    <property type="project" value="TreeGrafter"/>
</dbReference>
<keyword evidence="1" id="KW-0805">Transcription regulation</keyword>
<dbReference type="Gene3D" id="1.10.10.10">
    <property type="entry name" value="Winged helix-like DNA-binding domain superfamily/Winged helix DNA-binding domain"/>
    <property type="match status" value="1"/>
</dbReference>
<evidence type="ECO:0000313" key="7">
    <source>
        <dbReference type="Proteomes" id="UP000326831"/>
    </source>
</evidence>
<gene>
    <name evidence="6" type="ORF">CP968_05885</name>
    <name evidence="5" type="ORF">GCM10010371_23040</name>
</gene>
<dbReference type="InterPro" id="IPR036388">
    <property type="entry name" value="WH-like_DNA-bd_sf"/>
</dbReference>
<proteinExistence type="predicted"/>
<dbReference type="RefSeq" id="WP_150516973.1">
    <property type="nucleotide sequence ID" value="NZ_BMVX01000007.1"/>
</dbReference>
<organism evidence="6 7">
    <name type="scientific">Streptomyces subrutilus</name>
    <dbReference type="NCBI Taxonomy" id="36818"/>
    <lineage>
        <taxon>Bacteria</taxon>
        <taxon>Bacillati</taxon>
        <taxon>Actinomycetota</taxon>
        <taxon>Actinomycetes</taxon>
        <taxon>Kitasatosporales</taxon>
        <taxon>Streptomycetaceae</taxon>
        <taxon>Streptomyces</taxon>
    </lineage>
</organism>
<protein>
    <submittedName>
        <fullName evidence="6">MarR family transcriptional regulator</fullName>
    </submittedName>
</protein>
<name>A0A5P2UF86_9ACTN</name>
<dbReference type="GO" id="GO:0045892">
    <property type="term" value="P:negative regulation of DNA-templated transcription"/>
    <property type="evidence" value="ECO:0007669"/>
    <property type="project" value="TreeGrafter"/>
</dbReference>
<reference evidence="5" key="3">
    <citation type="submission" date="2020-09" db="EMBL/GenBank/DDBJ databases">
        <authorList>
            <person name="Sun Q."/>
            <person name="Ohkuma M."/>
        </authorList>
    </citation>
    <scope>NUCLEOTIDE SEQUENCE</scope>
    <source>
        <strain evidence="5">JCM 4834</strain>
    </source>
</reference>
<dbReference type="GO" id="GO:0003677">
    <property type="term" value="F:DNA binding"/>
    <property type="evidence" value="ECO:0007669"/>
    <property type="project" value="InterPro"/>
</dbReference>
<evidence type="ECO:0000256" key="1">
    <source>
        <dbReference type="ARBA" id="ARBA00023015"/>
    </source>
</evidence>
<evidence type="ECO:0000256" key="2">
    <source>
        <dbReference type="ARBA" id="ARBA00023163"/>
    </source>
</evidence>
<dbReference type="SMART" id="SM00346">
    <property type="entry name" value="HTH_ICLR"/>
    <property type="match status" value="1"/>
</dbReference>
<dbReference type="AlphaFoldDB" id="A0A5P2UF86"/>
<dbReference type="InterPro" id="IPR050707">
    <property type="entry name" value="HTH_MetabolicPath_Reg"/>
</dbReference>
<reference evidence="6 7" key="2">
    <citation type="submission" date="2017-09" db="EMBL/GenBank/DDBJ databases">
        <authorList>
            <person name="Lee N."/>
            <person name="Cho B.-K."/>
        </authorList>
    </citation>
    <scope>NUCLEOTIDE SEQUENCE [LARGE SCALE GENOMIC DNA]</scope>
    <source>
        <strain evidence="6 7">ATCC 27467</strain>
    </source>
</reference>
<dbReference type="EMBL" id="BMVX01000007">
    <property type="protein sequence ID" value="GGZ62956.1"/>
    <property type="molecule type" value="Genomic_DNA"/>
</dbReference>
<evidence type="ECO:0000256" key="3">
    <source>
        <dbReference type="SAM" id="MobiDB-lite"/>
    </source>
</evidence>
<dbReference type="SUPFAM" id="SSF46785">
    <property type="entry name" value="Winged helix' DNA-binding domain"/>
    <property type="match status" value="1"/>
</dbReference>
<dbReference type="PANTHER" id="PTHR30136:SF35">
    <property type="entry name" value="HTH-TYPE TRANSCRIPTIONAL REGULATOR RV1719"/>
    <property type="match status" value="1"/>
</dbReference>
<evidence type="ECO:0000259" key="4">
    <source>
        <dbReference type="PROSITE" id="PS51077"/>
    </source>
</evidence>
<dbReference type="PANTHER" id="PTHR30136">
    <property type="entry name" value="HELIX-TURN-HELIX TRANSCRIPTIONAL REGULATOR, ICLR FAMILY"/>
    <property type="match status" value="1"/>
</dbReference>
<dbReference type="SUPFAM" id="SSF55781">
    <property type="entry name" value="GAF domain-like"/>
    <property type="match status" value="1"/>
</dbReference>
<dbReference type="OrthoDB" id="4103401at2"/>
<feature type="compositionally biased region" description="Low complexity" evidence="3">
    <location>
        <begin position="1"/>
        <end position="35"/>
    </location>
</feature>
<dbReference type="EMBL" id="CP023701">
    <property type="protein sequence ID" value="QEU77872.1"/>
    <property type="molecule type" value="Genomic_DNA"/>
</dbReference>
<dbReference type="Pfam" id="PF09339">
    <property type="entry name" value="HTH_IclR"/>
    <property type="match status" value="1"/>
</dbReference>
<dbReference type="InterPro" id="IPR029016">
    <property type="entry name" value="GAF-like_dom_sf"/>
</dbReference>
<dbReference type="InterPro" id="IPR036390">
    <property type="entry name" value="WH_DNA-bd_sf"/>
</dbReference>
<evidence type="ECO:0000313" key="5">
    <source>
        <dbReference type="EMBL" id="GGZ62956.1"/>
    </source>
</evidence>
<reference evidence="5" key="1">
    <citation type="journal article" date="2014" name="Int. J. Syst. Evol. Microbiol.">
        <title>Complete genome sequence of Corynebacterium casei LMG S-19264T (=DSM 44701T), isolated from a smear-ripened cheese.</title>
        <authorList>
            <consortium name="US DOE Joint Genome Institute (JGI-PGF)"/>
            <person name="Walter F."/>
            <person name="Albersmeier A."/>
            <person name="Kalinowski J."/>
            <person name="Ruckert C."/>
        </authorList>
    </citation>
    <scope>NUCLEOTIDE SEQUENCE</scope>
    <source>
        <strain evidence="5">JCM 4834</strain>
    </source>
</reference>